<name>A0A8S5PR08_9CAUD</name>
<organism evidence="1">
    <name type="scientific">Myoviridae sp. ctwwN25</name>
    <dbReference type="NCBI Taxonomy" id="2825209"/>
    <lineage>
        <taxon>Viruses</taxon>
        <taxon>Duplodnaviria</taxon>
        <taxon>Heunggongvirae</taxon>
        <taxon>Uroviricota</taxon>
        <taxon>Caudoviricetes</taxon>
    </lineage>
</organism>
<reference evidence="1" key="1">
    <citation type="journal article" date="2021" name="Proc. Natl. Acad. Sci. U.S.A.">
        <title>A Catalog of Tens of Thousands of Viruses from Human Metagenomes Reveals Hidden Associations with Chronic Diseases.</title>
        <authorList>
            <person name="Tisza M.J."/>
            <person name="Buck C.B."/>
        </authorList>
    </citation>
    <scope>NUCLEOTIDE SEQUENCE</scope>
    <source>
        <strain evidence="1">CtwwN25</strain>
    </source>
</reference>
<dbReference type="EMBL" id="BK015472">
    <property type="protein sequence ID" value="DAE08660.1"/>
    <property type="molecule type" value="Genomic_DNA"/>
</dbReference>
<sequence>MINEYLKASWNHIPASNTFKIQEKKSSSYPHQVF</sequence>
<proteinExistence type="predicted"/>
<protein>
    <submittedName>
        <fullName evidence="1">Uncharacterized protein</fullName>
    </submittedName>
</protein>
<evidence type="ECO:0000313" key="1">
    <source>
        <dbReference type="EMBL" id="DAE08660.1"/>
    </source>
</evidence>
<accession>A0A8S5PR08</accession>